<protein>
    <submittedName>
        <fullName evidence="2">Uncharacterized protein</fullName>
    </submittedName>
</protein>
<proteinExistence type="predicted"/>
<dbReference type="AlphaFoldDB" id="A0A8T0AEZ3"/>
<dbReference type="Proteomes" id="UP000606274">
    <property type="component" value="Unassembled WGS sequence"/>
</dbReference>
<reference evidence="2" key="1">
    <citation type="submission" date="2020-08" db="EMBL/GenBank/DDBJ databases">
        <title>Chromosome-level assembly of Southern catfish (Silurus meridionalis) provides insights into visual adaptation to the nocturnal and benthic lifestyles.</title>
        <authorList>
            <person name="Zhang Y."/>
            <person name="Wang D."/>
            <person name="Peng Z."/>
        </authorList>
    </citation>
    <scope>NUCLEOTIDE SEQUENCE</scope>
    <source>
        <strain evidence="2">SWU-2019-XX</strain>
        <tissue evidence="2">Muscle</tissue>
    </source>
</reference>
<evidence type="ECO:0000256" key="1">
    <source>
        <dbReference type="SAM" id="MobiDB-lite"/>
    </source>
</evidence>
<dbReference type="EMBL" id="JABFDY010000023">
    <property type="protein sequence ID" value="KAF7690033.1"/>
    <property type="molecule type" value="Genomic_DNA"/>
</dbReference>
<feature type="region of interest" description="Disordered" evidence="1">
    <location>
        <begin position="111"/>
        <end position="133"/>
    </location>
</feature>
<sequence>MSVARTSEWDSSVSKDDEEDEDDEEKRAVALQLALYDVQKSTQPDIKVYDQSDTEVDTEVFEEIVKESPGTLRIMLGNGGLGASQLSSSSGTSDDTFILNFTMCDTVKEEAAAEGSQPKRPCHINYEAKAKAH</sequence>
<name>A0A8T0AEZ3_SILME</name>
<keyword evidence="3" id="KW-1185">Reference proteome</keyword>
<feature type="region of interest" description="Disordered" evidence="1">
    <location>
        <begin position="1"/>
        <end position="27"/>
    </location>
</feature>
<evidence type="ECO:0000313" key="2">
    <source>
        <dbReference type="EMBL" id="KAF7690033.1"/>
    </source>
</evidence>
<gene>
    <name evidence="2" type="ORF">HF521_011837</name>
</gene>
<accession>A0A8T0AEZ3</accession>
<organism evidence="2 3">
    <name type="scientific">Silurus meridionalis</name>
    <name type="common">Southern catfish</name>
    <name type="synonym">Silurus soldatovi meridionalis</name>
    <dbReference type="NCBI Taxonomy" id="175797"/>
    <lineage>
        <taxon>Eukaryota</taxon>
        <taxon>Metazoa</taxon>
        <taxon>Chordata</taxon>
        <taxon>Craniata</taxon>
        <taxon>Vertebrata</taxon>
        <taxon>Euteleostomi</taxon>
        <taxon>Actinopterygii</taxon>
        <taxon>Neopterygii</taxon>
        <taxon>Teleostei</taxon>
        <taxon>Ostariophysi</taxon>
        <taxon>Siluriformes</taxon>
        <taxon>Siluridae</taxon>
        <taxon>Silurus</taxon>
    </lineage>
</organism>
<comment type="caution">
    <text evidence="2">The sequence shown here is derived from an EMBL/GenBank/DDBJ whole genome shotgun (WGS) entry which is preliminary data.</text>
</comment>
<evidence type="ECO:0000313" key="3">
    <source>
        <dbReference type="Proteomes" id="UP000606274"/>
    </source>
</evidence>